<organism evidence="1 2">
    <name type="scientific">Paraglomus occultum</name>
    <dbReference type="NCBI Taxonomy" id="144539"/>
    <lineage>
        <taxon>Eukaryota</taxon>
        <taxon>Fungi</taxon>
        <taxon>Fungi incertae sedis</taxon>
        <taxon>Mucoromycota</taxon>
        <taxon>Glomeromycotina</taxon>
        <taxon>Glomeromycetes</taxon>
        <taxon>Paraglomerales</taxon>
        <taxon>Paraglomeraceae</taxon>
        <taxon>Paraglomus</taxon>
    </lineage>
</organism>
<keyword evidence="2" id="KW-1185">Reference proteome</keyword>
<accession>A0A9N9GE32</accession>
<proteinExistence type="predicted"/>
<dbReference type="Proteomes" id="UP000789572">
    <property type="component" value="Unassembled WGS sequence"/>
</dbReference>
<comment type="caution">
    <text evidence="1">The sequence shown here is derived from an EMBL/GenBank/DDBJ whole genome shotgun (WGS) entry which is preliminary data.</text>
</comment>
<evidence type="ECO:0000313" key="2">
    <source>
        <dbReference type="Proteomes" id="UP000789572"/>
    </source>
</evidence>
<dbReference type="AlphaFoldDB" id="A0A9N9GE32"/>
<reference evidence="1" key="1">
    <citation type="submission" date="2021-06" db="EMBL/GenBank/DDBJ databases">
        <authorList>
            <person name="Kallberg Y."/>
            <person name="Tangrot J."/>
            <person name="Rosling A."/>
        </authorList>
    </citation>
    <scope>NUCLEOTIDE SEQUENCE</scope>
    <source>
        <strain evidence="1">IA702</strain>
    </source>
</reference>
<dbReference type="EMBL" id="CAJVPJ010001700">
    <property type="protein sequence ID" value="CAG8600926.1"/>
    <property type="molecule type" value="Genomic_DNA"/>
</dbReference>
<sequence length="63" mass="7161">SVFIYGQPTQQVPLELAKRVDLGCIVSCESALGQTVTLLKLNGVARMTHRQWTEERRKRFGLM</sequence>
<evidence type="ECO:0000313" key="1">
    <source>
        <dbReference type="EMBL" id="CAG8600926.1"/>
    </source>
</evidence>
<protein>
    <submittedName>
        <fullName evidence="1">3560_t:CDS:1</fullName>
    </submittedName>
</protein>
<feature type="non-terminal residue" evidence="1">
    <location>
        <position position="1"/>
    </location>
</feature>
<name>A0A9N9GE32_9GLOM</name>
<gene>
    <name evidence="1" type="ORF">POCULU_LOCUS7459</name>
</gene>